<sequence length="756" mass="80120">MGRPLAAPAAPGIPAAAAPAAAPAGRRLLLLLACLAALLAASEQRPRSPNTTDVQGALWKGGPEQTAPKRGPPEKDTPGSGKQGFFHARNGSAEEEKEEEAWLPGGPVAAAAAGGVKESRLMPRAVLPAGEGRGGGGGRRTDPAEAAGSPPGAGPSTPISVRYLSREAEEEEEEEKAPALCLGCSGGEMMAWQATQGGRREGRRAPLEALAEVTSFAQPLPDGARKLLEAKEAPGSLATVPESQEEVGSGDPQAGAPPGEDGGLAGGATGVPPPLPVAPEASSPPGLGHDAVATDLLLDPLRAEGQASPTEGTGPPQRPREPPDQDSAQKEEPLEIWVDASSRSPAEGTQGRTDLTWLEAGTPQSAVTPPVQAAQPPKPSSDPLASEIIDIDYYDLFDGEGLGEGAGSDGAKGKPSEDKGMSWSLHDLYDDFTPFDESDFYPTTSFYTDGDEEDLEEPEEEEEEEEDGGGGLARDLEDENTYRIPTPATPKIQTEEVQEAKPTSRHHLIPPLQTFVISGGIGVATPRPRPADAGRDLGLSGSSSENGTECRSGYIRHNTSCKSVCDTFPSYCHNGGQCYLVENLGAFCRCNTQDYIWHKGIRCESIITDFQVMCVAVGSAALVVLLLFMMTVFFAKKLYLLKTENNKLRKTKYRTPSELHNDNFSLSTIAEGSHPHVRKFCDTPCNLSPHARALAYYDNIICQDDPSAPHKLQDPLKSCLKEEESFNIQNSMSPKLENNKGDPDAADMNCLQNNLT</sequence>
<keyword evidence="2" id="KW-0812">Transmembrane</keyword>
<feature type="region of interest" description="Disordered" evidence="1">
    <location>
        <begin position="730"/>
        <end position="756"/>
    </location>
</feature>
<gene>
    <name evidence="7" type="primary">CSPG5</name>
</gene>
<evidence type="ECO:0000259" key="4">
    <source>
        <dbReference type="Pfam" id="PF06566"/>
    </source>
</evidence>
<keyword evidence="2" id="KW-0472">Membrane</keyword>
<feature type="compositionally biased region" description="Low complexity" evidence="1">
    <location>
        <begin position="104"/>
        <end position="116"/>
    </location>
</feature>
<feature type="signal peptide" evidence="3">
    <location>
        <begin position="1"/>
        <end position="40"/>
    </location>
</feature>
<feature type="compositionally biased region" description="Low complexity" evidence="1">
    <location>
        <begin position="144"/>
        <end position="156"/>
    </location>
</feature>
<feature type="compositionally biased region" description="Acidic residues" evidence="1">
    <location>
        <begin position="449"/>
        <end position="468"/>
    </location>
</feature>
<keyword evidence="6" id="KW-1185">Reference proteome</keyword>
<dbReference type="Proteomes" id="UP001652642">
    <property type="component" value="Chromosome 6"/>
</dbReference>
<dbReference type="PANTHER" id="PTHR15381">
    <property type="entry name" value="CHONDROITIN SULFATE PROTEOGLYCAN 5 -RELATED"/>
    <property type="match status" value="1"/>
</dbReference>
<feature type="compositionally biased region" description="Basic and acidic residues" evidence="1">
    <location>
        <begin position="411"/>
        <end position="420"/>
    </location>
</feature>
<evidence type="ECO:0000256" key="3">
    <source>
        <dbReference type="SAM" id="SignalP"/>
    </source>
</evidence>
<proteinExistence type="predicted"/>
<keyword evidence="3" id="KW-0732">Signal</keyword>
<protein>
    <submittedName>
        <fullName evidence="7">Chondroitin sulfate proteoglycan 5 isoform X1</fullName>
    </submittedName>
</protein>
<evidence type="ECO:0000256" key="2">
    <source>
        <dbReference type="SAM" id="Phobius"/>
    </source>
</evidence>
<dbReference type="RefSeq" id="XP_072858808.1">
    <property type="nucleotide sequence ID" value="XM_073002707.1"/>
</dbReference>
<evidence type="ECO:0000256" key="1">
    <source>
        <dbReference type="SAM" id="MobiDB-lite"/>
    </source>
</evidence>
<feature type="domain" description="CSPG5 sulphate attachment" evidence="4">
    <location>
        <begin position="306"/>
        <end position="452"/>
    </location>
</feature>
<feature type="compositionally biased region" description="Gly residues" evidence="1">
    <location>
        <begin position="400"/>
        <end position="410"/>
    </location>
</feature>
<dbReference type="PANTHER" id="PTHR15381:SF1">
    <property type="entry name" value="CHONDROITIN SULFATE PROTEOGLYCAN 5"/>
    <property type="match status" value="1"/>
</dbReference>
<feature type="compositionally biased region" description="Basic and acidic residues" evidence="1">
    <location>
        <begin position="318"/>
        <end position="333"/>
    </location>
</feature>
<evidence type="ECO:0000313" key="7">
    <source>
        <dbReference type="RefSeq" id="XP_072858808.1"/>
    </source>
</evidence>
<dbReference type="InterPro" id="IPR010555">
    <property type="entry name" value="CSPG5_S_attach_dom"/>
</dbReference>
<feature type="region of interest" description="Disordered" evidence="1">
    <location>
        <begin position="224"/>
        <end position="386"/>
    </location>
</feature>
<feature type="region of interest" description="Disordered" evidence="1">
    <location>
        <begin position="43"/>
        <end position="178"/>
    </location>
</feature>
<feature type="region of interest" description="Disordered" evidence="1">
    <location>
        <begin position="441"/>
        <end position="486"/>
    </location>
</feature>
<accession>A0ABM5GMB9</accession>
<feature type="compositionally biased region" description="Low complexity" evidence="1">
    <location>
        <begin position="363"/>
        <end position="375"/>
    </location>
</feature>
<evidence type="ECO:0000259" key="5">
    <source>
        <dbReference type="Pfam" id="PF06567"/>
    </source>
</evidence>
<organism evidence="6 7">
    <name type="scientific">Pogona vitticeps</name>
    <name type="common">central bearded dragon</name>
    <dbReference type="NCBI Taxonomy" id="103695"/>
    <lineage>
        <taxon>Eukaryota</taxon>
        <taxon>Metazoa</taxon>
        <taxon>Chordata</taxon>
        <taxon>Craniata</taxon>
        <taxon>Vertebrata</taxon>
        <taxon>Euteleostomi</taxon>
        <taxon>Lepidosauria</taxon>
        <taxon>Squamata</taxon>
        <taxon>Bifurcata</taxon>
        <taxon>Unidentata</taxon>
        <taxon>Episquamata</taxon>
        <taxon>Toxicofera</taxon>
        <taxon>Iguania</taxon>
        <taxon>Acrodonta</taxon>
        <taxon>Agamidae</taxon>
        <taxon>Amphibolurinae</taxon>
        <taxon>Pogona</taxon>
    </lineage>
</organism>
<feature type="chain" id="PRO_5046648246" evidence="3">
    <location>
        <begin position="41"/>
        <end position="756"/>
    </location>
</feature>
<dbReference type="Pfam" id="PF06566">
    <property type="entry name" value="Chon_Sulph_att"/>
    <property type="match status" value="1"/>
</dbReference>
<evidence type="ECO:0000313" key="6">
    <source>
        <dbReference type="Proteomes" id="UP001652642"/>
    </source>
</evidence>
<feature type="compositionally biased region" description="Gly residues" evidence="1">
    <location>
        <begin position="260"/>
        <end position="269"/>
    </location>
</feature>
<dbReference type="InterPro" id="IPR009505">
    <property type="entry name" value="Neural_ProG_Cyt"/>
</dbReference>
<feature type="domain" description="Neural chondroitin sulphate proteoglycan cytoplasmic" evidence="5">
    <location>
        <begin position="638"/>
        <end position="755"/>
    </location>
</feature>
<feature type="transmembrane region" description="Helical" evidence="2">
    <location>
        <begin position="610"/>
        <end position="635"/>
    </location>
</feature>
<reference evidence="7" key="1">
    <citation type="submission" date="2025-08" db="UniProtKB">
        <authorList>
            <consortium name="RefSeq"/>
        </authorList>
    </citation>
    <scope>IDENTIFICATION</scope>
</reference>
<name>A0ABM5GMB9_9SAUR</name>
<dbReference type="GeneID" id="110082546"/>
<feature type="region of interest" description="Disordered" evidence="1">
    <location>
        <begin position="398"/>
        <end position="423"/>
    </location>
</feature>
<dbReference type="Pfam" id="PF06567">
    <property type="entry name" value="Neural_ProG_Cyt"/>
    <property type="match status" value="1"/>
</dbReference>
<keyword evidence="2" id="KW-1133">Transmembrane helix</keyword>